<feature type="region of interest" description="Disordered" evidence="1">
    <location>
        <begin position="1"/>
        <end position="35"/>
    </location>
</feature>
<dbReference type="EMBL" id="MU001511">
    <property type="protein sequence ID" value="KAF2438913.1"/>
    <property type="molecule type" value="Genomic_DNA"/>
</dbReference>
<protein>
    <submittedName>
        <fullName evidence="2">Uncharacterized protein</fullName>
    </submittedName>
</protein>
<feature type="compositionally biased region" description="Low complexity" evidence="1">
    <location>
        <begin position="63"/>
        <end position="83"/>
    </location>
</feature>
<accession>A0A9P4P8Q2</accession>
<evidence type="ECO:0000256" key="1">
    <source>
        <dbReference type="SAM" id="MobiDB-lite"/>
    </source>
</evidence>
<name>A0A9P4P8Q2_9PLEO</name>
<keyword evidence="3" id="KW-1185">Reference proteome</keyword>
<sequence length="270" mass="30136">MTDRHTDGREEGMMGGKQKEKEKEKKSIRGRLGDALRQRLWQRLRLCVFKTRRNERQGSANGTTTITTTTTRSASTSTSTSTSAQDVYPHQEEDAVSNASSSTFTNDSATIAYTQSSTQSTTQFGSDSETATIEQDIAAPQPPPLPGRAFLPRGSGEGGRVRSGDIYRRGTRAWDVDWEGHQQDQGPRVPARYDHPQKRRLVAIVYKSPGSGDEGWTVPGRQQREEEDGEGEEEVLRSLAVRIRARERNWFVVERRRGGSEGVVHEEEGV</sequence>
<evidence type="ECO:0000313" key="2">
    <source>
        <dbReference type="EMBL" id="KAF2438913.1"/>
    </source>
</evidence>
<organism evidence="2 3">
    <name type="scientific">Karstenula rhodostoma CBS 690.94</name>
    <dbReference type="NCBI Taxonomy" id="1392251"/>
    <lineage>
        <taxon>Eukaryota</taxon>
        <taxon>Fungi</taxon>
        <taxon>Dikarya</taxon>
        <taxon>Ascomycota</taxon>
        <taxon>Pezizomycotina</taxon>
        <taxon>Dothideomycetes</taxon>
        <taxon>Pleosporomycetidae</taxon>
        <taxon>Pleosporales</taxon>
        <taxon>Massarineae</taxon>
        <taxon>Didymosphaeriaceae</taxon>
        <taxon>Karstenula</taxon>
    </lineage>
</organism>
<comment type="caution">
    <text evidence="2">The sequence shown here is derived from an EMBL/GenBank/DDBJ whole genome shotgun (WGS) entry which is preliminary data.</text>
</comment>
<feature type="region of interest" description="Disordered" evidence="1">
    <location>
        <begin position="55"/>
        <end position="103"/>
    </location>
</feature>
<dbReference type="AlphaFoldDB" id="A0A9P4P8Q2"/>
<evidence type="ECO:0000313" key="3">
    <source>
        <dbReference type="Proteomes" id="UP000799764"/>
    </source>
</evidence>
<gene>
    <name evidence="2" type="ORF">P171DRAFT_490948</name>
</gene>
<reference evidence="2" key="1">
    <citation type="journal article" date="2020" name="Stud. Mycol.">
        <title>101 Dothideomycetes genomes: a test case for predicting lifestyles and emergence of pathogens.</title>
        <authorList>
            <person name="Haridas S."/>
            <person name="Albert R."/>
            <person name="Binder M."/>
            <person name="Bloem J."/>
            <person name="Labutti K."/>
            <person name="Salamov A."/>
            <person name="Andreopoulos B."/>
            <person name="Baker S."/>
            <person name="Barry K."/>
            <person name="Bills G."/>
            <person name="Bluhm B."/>
            <person name="Cannon C."/>
            <person name="Castanera R."/>
            <person name="Culley D."/>
            <person name="Daum C."/>
            <person name="Ezra D."/>
            <person name="Gonzalez J."/>
            <person name="Henrissat B."/>
            <person name="Kuo A."/>
            <person name="Liang C."/>
            <person name="Lipzen A."/>
            <person name="Lutzoni F."/>
            <person name="Magnuson J."/>
            <person name="Mondo S."/>
            <person name="Nolan M."/>
            <person name="Ohm R."/>
            <person name="Pangilinan J."/>
            <person name="Park H.-J."/>
            <person name="Ramirez L."/>
            <person name="Alfaro M."/>
            <person name="Sun H."/>
            <person name="Tritt A."/>
            <person name="Yoshinaga Y."/>
            <person name="Zwiers L.-H."/>
            <person name="Turgeon B."/>
            <person name="Goodwin S."/>
            <person name="Spatafora J."/>
            <person name="Crous P."/>
            <person name="Grigoriev I."/>
        </authorList>
    </citation>
    <scope>NUCLEOTIDE SEQUENCE</scope>
    <source>
        <strain evidence="2">CBS 690.94</strain>
    </source>
</reference>
<dbReference type="Proteomes" id="UP000799764">
    <property type="component" value="Unassembled WGS sequence"/>
</dbReference>
<feature type="region of interest" description="Disordered" evidence="1">
    <location>
        <begin position="137"/>
        <end position="164"/>
    </location>
</feature>
<proteinExistence type="predicted"/>
<feature type="region of interest" description="Disordered" evidence="1">
    <location>
        <begin position="208"/>
        <end position="234"/>
    </location>
</feature>